<dbReference type="InterPro" id="IPR046450">
    <property type="entry name" value="PA_dom_sf"/>
</dbReference>
<dbReference type="Pfam" id="PF18962">
    <property type="entry name" value="Por_Secre_tail"/>
    <property type="match status" value="1"/>
</dbReference>
<dbReference type="PANTHER" id="PTHR22702">
    <property type="entry name" value="PROTEASE-ASSOCIATED DOMAIN-CONTAINING PROTEIN"/>
    <property type="match status" value="1"/>
</dbReference>
<dbReference type="PROSITE" id="PS51257">
    <property type="entry name" value="PROKAR_LIPOPROTEIN"/>
    <property type="match status" value="1"/>
</dbReference>
<dbReference type="SUPFAM" id="SSF52025">
    <property type="entry name" value="PA domain"/>
    <property type="match status" value="1"/>
</dbReference>
<evidence type="ECO:0000256" key="3">
    <source>
        <dbReference type="SAM" id="Phobius"/>
    </source>
</evidence>
<dbReference type="SUPFAM" id="SSF50939">
    <property type="entry name" value="Sialidases"/>
    <property type="match status" value="1"/>
</dbReference>
<organism evidence="6 7">
    <name type="scientific">Polaribacter batillariae</name>
    <dbReference type="NCBI Taxonomy" id="2808900"/>
    <lineage>
        <taxon>Bacteria</taxon>
        <taxon>Pseudomonadati</taxon>
        <taxon>Bacteroidota</taxon>
        <taxon>Flavobacteriia</taxon>
        <taxon>Flavobacteriales</taxon>
        <taxon>Flavobacteriaceae</taxon>
    </lineage>
</organism>
<evidence type="ECO:0000259" key="4">
    <source>
        <dbReference type="Pfam" id="PF02225"/>
    </source>
</evidence>
<gene>
    <name evidence="6" type="ORF">JL193_07840</name>
</gene>
<feature type="domain" description="Secretion system C-terminal sorting" evidence="5">
    <location>
        <begin position="979"/>
        <end position="1053"/>
    </location>
</feature>
<dbReference type="Gene3D" id="2.130.10.10">
    <property type="entry name" value="YVTN repeat-like/Quinoprotein amine dehydrogenase"/>
    <property type="match status" value="3"/>
</dbReference>
<accession>A0ABX7T069</accession>
<dbReference type="InterPro" id="IPR036278">
    <property type="entry name" value="Sialidase_sf"/>
</dbReference>
<protein>
    <submittedName>
        <fullName evidence="6">T9SS type A sorting domain-containing protein</fullName>
    </submittedName>
</protein>
<evidence type="ECO:0000313" key="6">
    <source>
        <dbReference type="EMBL" id="QTD39141.1"/>
    </source>
</evidence>
<dbReference type="Pfam" id="PF02225">
    <property type="entry name" value="PA"/>
    <property type="match status" value="1"/>
</dbReference>
<dbReference type="Proteomes" id="UP000663935">
    <property type="component" value="Chromosome"/>
</dbReference>
<dbReference type="SUPFAM" id="SSF110296">
    <property type="entry name" value="Oligoxyloglucan reducing end-specific cellobiohydrolase"/>
    <property type="match status" value="2"/>
</dbReference>
<name>A0ABX7T069_9FLAO</name>
<keyword evidence="3" id="KW-0472">Membrane</keyword>
<feature type="domain" description="PA" evidence="4">
    <location>
        <begin position="262"/>
        <end position="353"/>
    </location>
</feature>
<keyword evidence="3" id="KW-0812">Transmembrane</keyword>
<sequence>MNKKIPILPVVTLLVACSIFIISQKWNKSEAEKIRENHANFIKNHPFTKTNSLSKKERLKKGLPPNQYFEQEYLNELNPRTGTTDKVELLALQKKINEERFLRKVPGDAVDNGWEERGSNNVGGRTRALIFDPNDTTNETVFAGGVSGGLWKNTNISNPASQWTKVNIPENLAISSIAIDPNNSKIWYVGTGESYVSGDVNGTGVWRSVDGGNSWNNVFGGVEGKSIFESNAKITINSPANISGDIAAVLATDFGGNLNVSVSGNLVLVNDGILPNDDACTAIINAPEVNGNIAFLRRGSCTFVEKANAAQSAGAKAVVIINNETGNAVGMAGTDAGITIPVLMVSKRDGEKIVDNLAAGVTITLSNSDNNSGFNVSNGIQHVNDVIVRNNNGISEVFVAAGESSYRAADPRTLIGVNDVGLYKSNDGLNFVKLAIPKAGNGDDFQPNNLDIAADNSIFLSTTPNVFGVGGGAILKSTNGTTFTKVHQVPGGLRTEIVCSKSNSNVVYILAHLSGNLVGIYKTVDNFSKVNTLALPNDADEEIPANDFTRGQAFYDLLLGVDPNNDNIVYVGGIDLFKSTNGGTNWAQISKWSNNNKLANLKAPLVHADQHGISFSSSSRIVFSNDGGVYFSNDGASSINSRNLGYNTLQFYTVGVAPTNILPGDNFIAGAQDNGTQLFENLSPGIGSSRDVSGGDGAASFFDQDGVDKYVIVNFVYNAGIQLIDLNTGIYRTIHQESSENGDFINQQDLDSNLDILYSNYSNGSNYVIRRYSNLKSGTVSKVNLTNALMDAFPSALKVSPYTTTATNLYVGLRNGRVLLITNANGSTSIWSEITGPDFFGTVSDIEFGATENEIFVTMHNYGVESIWYSNNRGATWASKQGDLPDIPVKAILQNPLNRNEVIIGTELGVWKTSDITTASPKWVQSYNGMSNVKVTDLDLRDDNTVFAATYGRGVFSGKFTAAVASVNDVLVDKKAFTVYPTISNGNFTVFAKNGSGKSKINIFDISGRQVYKTHADFSSQEKQKVSVNLNAGIYIVNIVDENNKKSSSKIIIK</sequence>
<dbReference type="NCBIfam" id="TIGR04183">
    <property type="entry name" value="Por_Secre_tail"/>
    <property type="match status" value="1"/>
</dbReference>
<dbReference type="InterPro" id="IPR015943">
    <property type="entry name" value="WD40/YVTN_repeat-like_dom_sf"/>
</dbReference>
<keyword evidence="1" id="KW-0732">Signal</keyword>
<keyword evidence="7" id="KW-1185">Reference proteome</keyword>
<keyword evidence="2" id="KW-0325">Glycoprotein</keyword>
<dbReference type="CDD" id="cd04818">
    <property type="entry name" value="PA_subtilisin_1"/>
    <property type="match status" value="1"/>
</dbReference>
<evidence type="ECO:0000313" key="7">
    <source>
        <dbReference type="Proteomes" id="UP000663935"/>
    </source>
</evidence>
<evidence type="ECO:0000256" key="2">
    <source>
        <dbReference type="ARBA" id="ARBA00023180"/>
    </source>
</evidence>
<dbReference type="EMBL" id="CP071795">
    <property type="protein sequence ID" value="QTD39141.1"/>
    <property type="molecule type" value="Genomic_DNA"/>
</dbReference>
<evidence type="ECO:0000256" key="1">
    <source>
        <dbReference type="ARBA" id="ARBA00022729"/>
    </source>
</evidence>
<dbReference type="PANTHER" id="PTHR22702:SF1">
    <property type="entry name" value="PROTEASE-ASSOCIATED DOMAIN-CONTAINING PROTEIN 1"/>
    <property type="match status" value="1"/>
</dbReference>
<dbReference type="Gene3D" id="3.50.30.30">
    <property type="match status" value="1"/>
</dbReference>
<feature type="transmembrane region" description="Helical" evidence="3">
    <location>
        <begin position="7"/>
        <end position="26"/>
    </location>
</feature>
<reference evidence="6 7" key="1">
    <citation type="submission" date="2021-03" db="EMBL/GenBank/DDBJ databases">
        <title>Complete genome of Polaribacter_sp.G4M1.</title>
        <authorList>
            <person name="Jeong S.W."/>
            <person name="Bae J.W."/>
        </authorList>
    </citation>
    <scope>NUCLEOTIDE SEQUENCE [LARGE SCALE GENOMIC DNA]</scope>
    <source>
        <strain evidence="6 7">G4M1</strain>
    </source>
</reference>
<proteinExistence type="predicted"/>
<dbReference type="RefSeq" id="WP_207973250.1">
    <property type="nucleotide sequence ID" value="NZ_CP071795.1"/>
</dbReference>
<dbReference type="InterPro" id="IPR026444">
    <property type="entry name" value="Secre_tail"/>
</dbReference>
<dbReference type="InterPro" id="IPR003137">
    <property type="entry name" value="PA_domain"/>
</dbReference>
<keyword evidence="3" id="KW-1133">Transmembrane helix</keyword>
<evidence type="ECO:0000259" key="5">
    <source>
        <dbReference type="Pfam" id="PF18962"/>
    </source>
</evidence>